<reference evidence="5 6" key="1">
    <citation type="submission" date="2023-04" db="EMBL/GenBank/DDBJ databases">
        <title>Genome of Basidiobolus ranarum AG-B5.</title>
        <authorList>
            <person name="Stajich J.E."/>
            <person name="Carter-House D."/>
            <person name="Gryganskyi A."/>
        </authorList>
    </citation>
    <scope>NUCLEOTIDE SEQUENCE [LARGE SCALE GENOMIC DNA]</scope>
    <source>
        <strain evidence="5 6">AG-B5</strain>
    </source>
</reference>
<dbReference type="InterPro" id="IPR042855">
    <property type="entry name" value="V_SNARE_CC"/>
</dbReference>
<evidence type="ECO:0000256" key="2">
    <source>
        <dbReference type="SAM" id="MobiDB-lite"/>
    </source>
</evidence>
<dbReference type="SUPFAM" id="SSF58038">
    <property type="entry name" value="SNARE fusion complex"/>
    <property type="match status" value="1"/>
</dbReference>
<comment type="caution">
    <text evidence="5">The sequence shown here is derived from an EMBL/GenBank/DDBJ whole genome shotgun (WGS) entry which is preliminary data.</text>
</comment>
<evidence type="ECO:0000313" key="5">
    <source>
        <dbReference type="EMBL" id="KAK9765758.1"/>
    </source>
</evidence>
<feature type="domain" description="V-SNARE coiled-coil homology" evidence="4">
    <location>
        <begin position="30"/>
        <end position="90"/>
    </location>
</feature>
<evidence type="ECO:0000313" key="6">
    <source>
        <dbReference type="Proteomes" id="UP001479436"/>
    </source>
</evidence>
<evidence type="ECO:0000259" key="4">
    <source>
        <dbReference type="PROSITE" id="PS50892"/>
    </source>
</evidence>
<sequence>MWRQLVLRRKMSSDAKASITSAPNPIPDDRSTKVQQQVNHVVDIMRDNIGKVMDRGEKLENLSHQASDLEMESNRFRQNPCQVRKHMWCGNMKMRFAIAAIIVGIIVCIIATIVLKTKDSQSTKPTLTQSA</sequence>
<dbReference type="InterPro" id="IPR001388">
    <property type="entry name" value="Synaptobrevin-like"/>
</dbReference>
<keyword evidence="3" id="KW-0472">Membrane</keyword>
<feature type="transmembrane region" description="Helical" evidence="3">
    <location>
        <begin position="94"/>
        <end position="115"/>
    </location>
</feature>
<evidence type="ECO:0000256" key="1">
    <source>
        <dbReference type="PROSITE-ProRule" id="PRU00290"/>
    </source>
</evidence>
<dbReference type="EMBL" id="JASJQH010000229">
    <property type="protein sequence ID" value="KAK9765758.1"/>
    <property type="molecule type" value="Genomic_DNA"/>
</dbReference>
<keyword evidence="1" id="KW-0175">Coiled coil</keyword>
<keyword evidence="3" id="KW-1133">Transmembrane helix</keyword>
<dbReference type="PANTHER" id="PTHR45701">
    <property type="entry name" value="SYNAPTOBREVIN FAMILY MEMBER"/>
    <property type="match status" value="1"/>
</dbReference>
<evidence type="ECO:0000256" key="3">
    <source>
        <dbReference type="SAM" id="Phobius"/>
    </source>
</evidence>
<protein>
    <submittedName>
        <fullName evidence="5">Vesicle membrane receptor protein (V-SNARE)</fullName>
    </submittedName>
</protein>
<name>A0ABR2WW41_9FUNG</name>
<feature type="region of interest" description="Disordered" evidence="2">
    <location>
        <begin position="14"/>
        <end position="34"/>
    </location>
</feature>
<dbReference type="PROSITE" id="PS50892">
    <property type="entry name" value="V_SNARE"/>
    <property type="match status" value="1"/>
</dbReference>
<organism evidence="5 6">
    <name type="scientific">Basidiobolus ranarum</name>
    <dbReference type="NCBI Taxonomy" id="34480"/>
    <lineage>
        <taxon>Eukaryota</taxon>
        <taxon>Fungi</taxon>
        <taxon>Fungi incertae sedis</taxon>
        <taxon>Zoopagomycota</taxon>
        <taxon>Entomophthoromycotina</taxon>
        <taxon>Basidiobolomycetes</taxon>
        <taxon>Basidiobolales</taxon>
        <taxon>Basidiobolaceae</taxon>
        <taxon>Basidiobolus</taxon>
    </lineage>
</organism>
<dbReference type="PRINTS" id="PR00219">
    <property type="entry name" value="SYNAPTOBREVN"/>
</dbReference>
<keyword evidence="3" id="KW-0812">Transmembrane</keyword>
<gene>
    <name evidence="5" type="primary">SNC2_5</name>
    <name evidence="5" type="ORF">K7432_005664</name>
</gene>
<dbReference type="InterPro" id="IPR016444">
    <property type="entry name" value="Synaptobrevin/VAMP"/>
</dbReference>
<keyword evidence="6" id="KW-1185">Reference proteome</keyword>
<keyword evidence="5" id="KW-0675">Receptor</keyword>
<dbReference type="Gene3D" id="1.20.5.110">
    <property type="match status" value="1"/>
</dbReference>
<dbReference type="Pfam" id="PF00957">
    <property type="entry name" value="Synaptobrevin"/>
    <property type="match status" value="1"/>
</dbReference>
<accession>A0ABR2WW41</accession>
<dbReference type="Proteomes" id="UP001479436">
    <property type="component" value="Unassembled WGS sequence"/>
</dbReference>
<proteinExistence type="predicted"/>